<keyword evidence="2" id="KW-1185">Reference proteome</keyword>
<comment type="caution">
    <text evidence="1">The sequence shown here is derived from an EMBL/GenBank/DDBJ whole genome shotgun (WGS) entry which is preliminary data.</text>
</comment>
<reference evidence="1 2" key="1">
    <citation type="submission" date="2020-04" db="EMBL/GenBank/DDBJ databases">
        <title>Sphingobium sp. AR-3-1 isolated from Arctic soil.</title>
        <authorList>
            <person name="Dahal R.H."/>
            <person name="Chaudhary D.K."/>
        </authorList>
    </citation>
    <scope>NUCLEOTIDE SEQUENCE [LARGE SCALE GENOMIC DNA]</scope>
    <source>
        <strain evidence="1 2">AR-3-1</strain>
    </source>
</reference>
<dbReference type="RefSeq" id="WP_169575021.1">
    <property type="nucleotide sequence ID" value="NZ_JABBFV010000024.1"/>
</dbReference>
<dbReference type="EMBL" id="JABBFV010000024">
    <property type="protein sequence ID" value="NML12672.1"/>
    <property type="molecule type" value="Genomic_DNA"/>
</dbReference>
<dbReference type="Proteomes" id="UP000519023">
    <property type="component" value="Unassembled WGS sequence"/>
</dbReference>
<dbReference type="Pfam" id="PF13801">
    <property type="entry name" value="Metal_resist"/>
    <property type="match status" value="1"/>
</dbReference>
<protein>
    <submittedName>
        <fullName evidence="1">Periplasmic heavy metal sensor</fullName>
    </submittedName>
</protein>
<gene>
    <name evidence="1" type="ORF">HHL08_21490</name>
</gene>
<name>A0A7X9WZB4_9SPHN</name>
<evidence type="ECO:0000313" key="2">
    <source>
        <dbReference type="Proteomes" id="UP000519023"/>
    </source>
</evidence>
<sequence length="148" mass="16278">MTVRRYALVALVAFAAALAAVLVARTWLAPAPRVESEVHALLHQRLTLDATQEQRIHALEAAFATRREALEAEMRADNERLAAAIEGEHGYGPKVAEAVDRSHHVMGQLQKETLQHIFAMRGVLRPDQAAQFDAAIVKALTQPAQTTR</sequence>
<evidence type="ECO:0000313" key="1">
    <source>
        <dbReference type="EMBL" id="NML12672.1"/>
    </source>
</evidence>
<dbReference type="AlphaFoldDB" id="A0A7X9WZB4"/>
<dbReference type="Gene3D" id="1.20.120.1490">
    <property type="match status" value="1"/>
</dbReference>
<organism evidence="1 2">
    <name type="scientific">Sphingobium psychrophilum</name>
    <dbReference type="NCBI Taxonomy" id="2728834"/>
    <lineage>
        <taxon>Bacteria</taxon>
        <taxon>Pseudomonadati</taxon>
        <taxon>Pseudomonadota</taxon>
        <taxon>Alphaproteobacteria</taxon>
        <taxon>Sphingomonadales</taxon>
        <taxon>Sphingomonadaceae</taxon>
        <taxon>Sphingobium</taxon>
    </lineage>
</organism>
<accession>A0A7X9WZB4</accession>
<proteinExistence type="predicted"/>
<dbReference type="InterPro" id="IPR025961">
    <property type="entry name" value="Metal_resist"/>
</dbReference>